<dbReference type="EMBL" id="JBHTIZ010000045">
    <property type="protein sequence ID" value="MFD0985266.1"/>
    <property type="molecule type" value="Genomic_DNA"/>
</dbReference>
<comment type="caution">
    <text evidence="2">The sequence shown here is derived from an EMBL/GenBank/DDBJ whole genome shotgun (WGS) entry which is preliminary data.</text>
</comment>
<accession>A0ABW3J694</accession>
<proteinExistence type="predicted"/>
<dbReference type="InterPro" id="IPR055259">
    <property type="entry name" value="YkvP/CgeB_Glyco_trans-like"/>
</dbReference>
<reference evidence="3" key="1">
    <citation type="journal article" date="2019" name="Int. J. Syst. Evol. Microbiol.">
        <title>The Global Catalogue of Microorganisms (GCM) 10K type strain sequencing project: providing services to taxonomists for standard genome sequencing and annotation.</title>
        <authorList>
            <consortium name="The Broad Institute Genomics Platform"/>
            <consortium name="The Broad Institute Genome Sequencing Center for Infectious Disease"/>
            <person name="Wu L."/>
            <person name="Ma J."/>
        </authorList>
    </citation>
    <scope>NUCLEOTIDE SEQUENCE [LARGE SCALE GENOMIC DNA]</scope>
    <source>
        <strain evidence="3">CECT 7649</strain>
    </source>
</reference>
<feature type="domain" description="Spore protein YkvP/CgeB glycosyl transferase-like" evidence="1">
    <location>
        <begin position="255"/>
        <end position="369"/>
    </location>
</feature>
<organism evidence="2 3">
    <name type="scientific">Flavobacterium myungsuense</name>
    <dbReference type="NCBI Taxonomy" id="651823"/>
    <lineage>
        <taxon>Bacteria</taxon>
        <taxon>Pseudomonadati</taxon>
        <taxon>Bacteroidota</taxon>
        <taxon>Flavobacteriia</taxon>
        <taxon>Flavobacteriales</taxon>
        <taxon>Flavobacteriaceae</taxon>
        <taxon>Flavobacterium</taxon>
    </lineage>
</organism>
<dbReference type="SUPFAM" id="SSF53756">
    <property type="entry name" value="UDP-Glycosyltransferase/glycogen phosphorylase"/>
    <property type="match status" value="1"/>
</dbReference>
<dbReference type="RefSeq" id="WP_379758028.1">
    <property type="nucleotide sequence ID" value="NZ_JBHSYB010000028.1"/>
</dbReference>
<sequence>MNILLVGEYSRLHNSLKEGLIKLGHNVVIIGFNDGFKNYPVDYPIVLKWNSSFPKKIKVGIYKLTGFNITSYFTYKQFKKYQLNLVGFDVVQLINENSFYCGLYYEKRILKFLFENNKKSFLLSCGTDYLSVKYAFENTAIKSVAQPYLNGKIKQKNYLSVLKFRTETYKKLHYFIKQNTIGIIASDMDYHIPLINQSKYLGLIPNPINIDKFKVLPLNFANEIIIFHGINSESYFKKGNDFFEKALKIIEEKYYPKVEVIITRDVPYKKYIDLYNKAHIVLDQVYAHDQGYNALEAMAKGKVVFTGAETEFVNHYKLSERVAINAIPDVTYLVKELSFLIENPKEIKAISERARIFIEQEHDYIISAKKYIDIWNNALS</sequence>
<keyword evidence="2" id="KW-0328">Glycosyltransferase</keyword>
<name>A0ABW3J694_9FLAO</name>
<dbReference type="EC" id="2.4.-.-" evidence="2"/>
<dbReference type="GO" id="GO:0016757">
    <property type="term" value="F:glycosyltransferase activity"/>
    <property type="evidence" value="ECO:0007669"/>
    <property type="project" value="UniProtKB-KW"/>
</dbReference>
<protein>
    <submittedName>
        <fullName evidence="2">Glycosyltransferase</fullName>
        <ecNumber evidence="2">2.4.-.-</ecNumber>
    </submittedName>
</protein>
<keyword evidence="2" id="KW-0808">Transferase</keyword>
<evidence type="ECO:0000313" key="2">
    <source>
        <dbReference type="EMBL" id="MFD0985266.1"/>
    </source>
</evidence>
<dbReference type="Pfam" id="PF13524">
    <property type="entry name" value="Glyco_trans_1_2"/>
    <property type="match status" value="1"/>
</dbReference>
<keyword evidence="3" id="KW-1185">Reference proteome</keyword>
<evidence type="ECO:0000313" key="3">
    <source>
        <dbReference type="Proteomes" id="UP001597051"/>
    </source>
</evidence>
<gene>
    <name evidence="2" type="ORF">ACFQ0S_12355</name>
</gene>
<dbReference type="Gene3D" id="3.40.50.2000">
    <property type="entry name" value="Glycogen Phosphorylase B"/>
    <property type="match status" value="1"/>
</dbReference>
<dbReference type="Proteomes" id="UP001597051">
    <property type="component" value="Unassembled WGS sequence"/>
</dbReference>
<evidence type="ECO:0000259" key="1">
    <source>
        <dbReference type="Pfam" id="PF13524"/>
    </source>
</evidence>